<accession>A0A956LWX5</accession>
<name>A0A956LWX5_UNCEI</name>
<organism evidence="1 2">
    <name type="scientific">Eiseniibacteriota bacterium</name>
    <dbReference type="NCBI Taxonomy" id="2212470"/>
    <lineage>
        <taxon>Bacteria</taxon>
        <taxon>Candidatus Eiseniibacteriota</taxon>
    </lineage>
</organism>
<dbReference type="Proteomes" id="UP000697710">
    <property type="component" value="Unassembled WGS sequence"/>
</dbReference>
<proteinExistence type="predicted"/>
<reference evidence="1" key="1">
    <citation type="submission" date="2020-04" db="EMBL/GenBank/DDBJ databases">
        <authorList>
            <person name="Zhang T."/>
        </authorList>
    </citation>
    <scope>NUCLEOTIDE SEQUENCE</scope>
    <source>
        <strain evidence="1">HKST-UBA01</strain>
    </source>
</reference>
<gene>
    <name evidence="1" type="ORF">KC729_02600</name>
</gene>
<protein>
    <submittedName>
        <fullName evidence="1">Uncharacterized protein</fullName>
    </submittedName>
</protein>
<evidence type="ECO:0000313" key="2">
    <source>
        <dbReference type="Proteomes" id="UP000697710"/>
    </source>
</evidence>
<dbReference type="EMBL" id="JAGQHR010000041">
    <property type="protein sequence ID" value="MCA9726542.1"/>
    <property type="molecule type" value="Genomic_DNA"/>
</dbReference>
<sequence>MSLVSTSSRSISAFRSRIPGLVQLAMLLALSVFSWGCFQSDAVLHLNADGSGTIEMSVLVNEDMAAMMSAGSGDDKAEPGRIMSDAELIEKGSKLGDGVRFVSSELIEKPGFKGINAKYEFDDINKVHLEMSPSEEATASSQDEPITFAFTPAKGGLAHLSIHIPQDDVNIDATGSDAEADTPTAEEVEQMRSIFKGMRFSARVETGGEIVTTNSPYQDGKTVTLLELDLDQLLGDVDKFTSVLAMGQPKNMAEVMERLKDIPGIKVNPTDTVTIDFKVK</sequence>
<reference evidence="1" key="2">
    <citation type="journal article" date="2021" name="Microbiome">
        <title>Successional dynamics and alternative stable states in a saline activated sludge microbial community over 9 years.</title>
        <authorList>
            <person name="Wang Y."/>
            <person name="Ye J."/>
            <person name="Ju F."/>
            <person name="Liu L."/>
            <person name="Boyd J.A."/>
            <person name="Deng Y."/>
            <person name="Parks D.H."/>
            <person name="Jiang X."/>
            <person name="Yin X."/>
            <person name="Woodcroft B.J."/>
            <person name="Tyson G.W."/>
            <person name="Hugenholtz P."/>
            <person name="Polz M.F."/>
            <person name="Zhang T."/>
        </authorList>
    </citation>
    <scope>NUCLEOTIDE SEQUENCE</scope>
    <source>
        <strain evidence="1">HKST-UBA01</strain>
    </source>
</reference>
<dbReference type="AlphaFoldDB" id="A0A956LWX5"/>
<comment type="caution">
    <text evidence="1">The sequence shown here is derived from an EMBL/GenBank/DDBJ whole genome shotgun (WGS) entry which is preliminary data.</text>
</comment>
<evidence type="ECO:0000313" key="1">
    <source>
        <dbReference type="EMBL" id="MCA9726542.1"/>
    </source>
</evidence>